<name>G3HI70_CRIGR</name>
<evidence type="ECO:0000313" key="2">
    <source>
        <dbReference type="Proteomes" id="UP000001075"/>
    </source>
</evidence>
<dbReference type="EMBL" id="JH000399">
    <property type="protein sequence ID" value="EGW10606.1"/>
    <property type="molecule type" value="Genomic_DNA"/>
</dbReference>
<reference evidence="2" key="1">
    <citation type="journal article" date="2011" name="Nat. Biotechnol.">
        <title>The genomic sequence of the Chinese hamster ovary (CHO)-K1 cell line.</title>
        <authorList>
            <person name="Xu X."/>
            <person name="Nagarajan H."/>
            <person name="Lewis N.E."/>
            <person name="Pan S."/>
            <person name="Cai Z."/>
            <person name="Liu X."/>
            <person name="Chen W."/>
            <person name="Xie M."/>
            <person name="Wang W."/>
            <person name="Hammond S."/>
            <person name="Andersen M.R."/>
            <person name="Neff N."/>
            <person name="Passarelli B."/>
            <person name="Koh W."/>
            <person name="Fan H.C."/>
            <person name="Wang J."/>
            <person name="Gui Y."/>
            <person name="Lee K.H."/>
            <person name="Betenbaugh M.J."/>
            <person name="Quake S.R."/>
            <person name="Famili I."/>
            <person name="Palsson B.O."/>
            <person name="Wang J."/>
        </authorList>
    </citation>
    <scope>NUCLEOTIDE SEQUENCE [LARGE SCALE GENOMIC DNA]</scope>
    <source>
        <strain evidence="2">CHO K1 cell line</strain>
    </source>
</reference>
<organism evidence="1 2">
    <name type="scientific">Cricetulus griseus</name>
    <name type="common">Chinese hamster</name>
    <name type="synonym">Cricetulus barabensis griseus</name>
    <dbReference type="NCBI Taxonomy" id="10029"/>
    <lineage>
        <taxon>Eukaryota</taxon>
        <taxon>Metazoa</taxon>
        <taxon>Chordata</taxon>
        <taxon>Craniata</taxon>
        <taxon>Vertebrata</taxon>
        <taxon>Euteleostomi</taxon>
        <taxon>Mammalia</taxon>
        <taxon>Eutheria</taxon>
        <taxon>Euarchontoglires</taxon>
        <taxon>Glires</taxon>
        <taxon>Rodentia</taxon>
        <taxon>Myomorpha</taxon>
        <taxon>Muroidea</taxon>
        <taxon>Cricetidae</taxon>
        <taxon>Cricetinae</taxon>
        <taxon>Cricetulus</taxon>
    </lineage>
</organism>
<accession>G3HI70</accession>
<protein>
    <submittedName>
        <fullName evidence="1">Uncharacterized protein</fullName>
    </submittedName>
</protein>
<sequence length="60" mass="6788">MAQQVEGLATKPDKLSLILEVIWWKERTNFVGSLTSTHEYKNKARISTLLVVEPVFTVGN</sequence>
<evidence type="ECO:0000313" key="1">
    <source>
        <dbReference type="EMBL" id="EGW10606.1"/>
    </source>
</evidence>
<dbReference type="AlphaFoldDB" id="G3HI70"/>
<dbReference type="Proteomes" id="UP000001075">
    <property type="component" value="Unassembled WGS sequence"/>
</dbReference>
<gene>
    <name evidence="1" type="ORF">I79_010337</name>
</gene>
<dbReference type="InParanoid" id="G3HI70"/>
<proteinExistence type="predicted"/>